<keyword evidence="2" id="KW-0812">Transmembrane</keyword>
<name>A0A0B7AWZ8_9EUPU</name>
<reference evidence="3" key="1">
    <citation type="submission" date="2014-12" db="EMBL/GenBank/DDBJ databases">
        <title>Insight into the proteome of Arion vulgaris.</title>
        <authorList>
            <person name="Aradska J."/>
            <person name="Bulat T."/>
            <person name="Smidak R."/>
            <person name="Sarate P."/>
            <person name="Gangsoo J."/>
            <person name="Sialana F."/>
            <person name="Bilban M."/>
            <person name="Lubec G."/>
        </authorList>
    </citation>
    <scope>NUCLEOTIDE SEQUENCE</scope>
    <source>
        <tissue evidence="3">Skin</tissue>
    </source>
</reference>
<protein>
    <submittedName>
        <fullName evidence="3">Uncharacterized protein</fullName>
    </submittedName>
</protein>
<evidence type="ECO:0000256" key="1">
    <source>
        <dbReference type="SAM" id="MobiDB-lite"/>
    </source>
</evidence>
<dbReference type="PANTHER" id="PTHR31389:SF4">
    <property type="entry name" value="LD39211P"/>
    <property type="match status" value="1"/>
</dbReference>
<feature type="region of interest" description="Disordered" evidence="1">
    <location>
        <begin position="44"/>
        <end position="85"/>
    </location>
</feature>
<keyword evidence="2" id="KW-0472">Membrane</keyword>
<evidence type="ECO:0000313" key="3">
    <source>
        <dbReference type="EMBL" id="CEK84581.1"/>
    </source>
</evidence>
<dbReference type="AlphaFoldDB" id="A0A0B7AWZ8"/>
<proteinExistence type="predicted"/>
<gene>
    <name evidence="3" type="primary">ORF143448</name>
</gene>
<dbReference type="InterPro" id="IPR012444">
    <property type="entry name" value="DUF1647"/>
</dbReference>
<feature type="compositionally biased region" description="Basic and acidic residues" evidence="1">
    <location>
        <begin position="57"/>
        <end position="66"/>
    </location>
</feature>
<sequence length="474" mass="56056">MGRKYHVKSLFNYAVFAVAVFFAYKYFMDDGTQRPADPFREVIQDHPKLIKPRPVNKRTEAEKETEQIQQQQQQRPNKVEEKGEETAIKDNIEKIKKEQVEEEGDENNKPQAKIDVGDIPKELFQRNDTLDSLILKEKGLPFQHIVNNQNIVNKKNETEQKVNTYQNEMKMKYFKDSVDWELEEEMAKRRAEFFKSLNAREEQFEPDEFKNLIETHDDITFVTAGSHSTYHATIKFIHSVQYFYPQHKIAIYDIGLTSDERTFIESLCNTVLTSLFLQLWPENLYKIRHRIWRPLLLQFAVVKFGHCVYIEPGRFIYRQLINDYLDRSRVHGVIVGGKQAKHSTYFVTNPYMYTFIATDERKLLKTPHFEFNLIILHNTKRVQHYFMRYLLACTLQEYCITPPGAQPNCDKYGGSKKYGRCHRYDESAINLILNNWHNFSPREYLMKDMVTMNFDGSDMSPDVNVCNNSNKQEV</sequence>
<evidence type="ECO:0000256" key="2">
    <source>
        <dbReference type="SAM" id="Phobius"/>
    </source>
</evidence>
<feature type="transmembrane region" description="Helical" evidence="2">
    <location>
        <begin position="10"/>
        <end position="27"/>
    </location>
</feature>
<organism evidence="3">
    <name type="scientific">Arion vulgaris</name>
    <dbReference type="NCBI Taxonomy" id="1028688"/>
    <lineage>
        <taxon>Eukaryota</taxon>
        <taxon>Metazoa</taxon>
        <taxon>Spiralia</taxon>
        <taxon>Lophotrochozoa</taxon>
        <taxon>Mollusca</taxon>
        <taxon>Gastropoda</taxon>
        <taxon>Heterobranchia</taxon>
        <taxon>Euthyneura</taxon>
        <taxon>Panpulmonata</taxon>
        <taxon>Eupulmonata</taxon>
        <taxon>Stylommatophora</taxon>
        <taxon>Helicina</taxon>
        <taxon>Arionoidea</taxon>
        <taxon>Arionidae</taxon>
        <taxon>Arion</taxon>
    </lineage>
</organism>
<dbReference type="EMBL" id="HACG01037716">
    <property type="protein sequence ID" value="CEK84581.1"/>
    <property type="molecule type" value="Transcribed_RNA"/>
</dbReference>
<dbReference type="Pfam" id="PF07801">
    <property type="entry name" value="DUF1647"/>
    <property type="match status" value="1"/>
</dbReference>
<accession>A0A0B7AWZ8</accession>
<keyword evidence="2" id="KW-1133">Transmembrane helix</keyword>
<dbReference type="PANTHER" id="PTHR31389">
    <property type="entry name" value="LD39211P"/>
    <property type="match status" value="1"/>
</dbReference>